<dbReference type="Proteomes" id="UP000237144">
    <property type="component" value="Unassembled WGS sequence"/>
</dbReference>
<feature type="compositionally biased region" description="Basic and acidic residues" evidence="1">
    <location>
        <begin position="727"/>
        <end position="747"/>
    </location>
</feature>
<feature type="compositionally biased region" description="Polar residues" evidence="1">
    <location>
        <begin position="940"/>
        <end position="950"/>
    </location>
</feature>
<reference evidence="2 3" key="1">
    <citation type="journal article" date="2018" name="Front. Microbiol.">
        <title>Prospects for Fungal Bioremediation of Acidic Radioactive Waste Sites: Characterization and Genome Sequence of Rhodotorula taiwanensis MD1149.</title>
        <authorList>
            <person name="Tkavc R."/>
            <person name="Matrosova V.Y."/>
            <person name="Grichenko O.E."/>
            <person name="Gostincar C."/>
            <person name="Volpe R.P."/>
            <person name="Klimenkova P."/>
            <person name="Gaidamakova E.K."/>
            <person name="Zhou C.E."/>
            <person name="Stewart B.J."/>
            <person name="Lyman M.G."/>
            <person name="Malfatti S.A."/>
            <person name="Rubinfeld B."/>
            <person name="Courtot M."/>
            <person name="Singh J."/>
            <person name="Dalgard C.L."/>
            <person name="Hamilton T."/>
            <person name="Frey K.G."/>
            <person name="Gunde-Cimerman N."/>
            <person name="Dugan L."/>
            <person name="Daly M.J."/>
        </authorList>
    </citation>
    <scope>NUCLEOTIDE SEQUENCE [LARGE SCALE GENOMIC DNA]</scope>
    <source>
        <strain evidence="2 3">MD1149</strain>
    </source>
</reference>
<feature type="compositionally biased region" description="Low complexity" evidence="1">
    <location>
        <begin position="177"/>
        <end position="196"/>
    </location>
</feature>
<feature type="region of interest" description="Disordered" evidence="1">
    <location>
        <begin position="526"/>
        <end position="612"/>
    </location>
</feature>
<proteinExistence type="predicted"/>
<feature type="compositionally biased region" description="Pro residues" evidence="1">
    <location>
        <begin position="338"/>
        <end position="350"/>
    </location>
</feature>
<feature type="compositionally biased region" description="Basic residues" evidence="1">
    <location>
        <begin position="551"/>
        <end position="560"/>
    </location>
</feature>
<dbReference type="AlphaFoldDB" id="A0A2S5BBF9"/>
<feature type="region of interest" description="Disordered" evidence="1">
    <location>
        <begin position="940"/>
        <end position="964"/>
    </location>
</feature>
<gene>
    <name evidence="2" type="ORF">BMF94_2916</name>
</gene>
<feature type="compositionally biased region" description="Basic and acidic residues" evidence="1">
    <location>
        <begin position="644"/>
        <end position="655"/>
    </location>
</feature>
<dbReference type="EMBL" id="PJQD01000029">
    <property type="protein sequence ID" value="POY74104.1"/>
    <property type="molecule type" value="Genomic_DNA"/>
</dbReference>
<feature type="compositionally biased region" description="Polar residues" evidence="1">
    <location>
        <begin position="811"/>
        <end position="823"/>
    </location>
</feature>
<accession>A0A2S5BBF9</accession>
<feature type="region of interest" description="Disordered" evidence="1">
    <location>
        <begin position="644"/>
        <end position="670"/>
    </location>
</feature>
<name>A0A2S5BBF9_9BASI</name>
<feature type="compositionally biased region" description="Basic and acidic residues" evidence="1">
    <location>
        <begin position="160"/>
        <end position="169"/>
    </location>
</feature>
<protein>
    <submittedName>
        <fullName evidence="2">Uncharacterized protein</fullName>
    </submittedName>
</protein>
<feature type="compositionally biased region" description="Basic and acidic residues" evidence="1">
    <location>
        <begin position="868"/>
        <end position="877"/>
    </location>
</feature>
<feature type="region of interest" description="Disordered" evidence="1">
    <location>
        <begin position="713"/>
        <end position="759"/>
    </location>
</feature>
<comment type="caution">
    <text evidence="2">The sequence shown here is derived from an EMBL/GenBank/DDBJ whole genome shotgun (WGS) entry which is preliminary data.</text>
</comment>
<feature type="compositionally biased region" description="Basic residues" evidence="1">
    <location>
        <begin position="90"/>
        <end position="100"/>
    </location>
</feature>
<feature type="compositionally biased region" description="Polar residues" evidence="1">
    <location>
        <begin position="856"/>
        <end position="867"/>
    </location>
</feature>
<evidence type="ECO:0000313" key="3">
    <source>
        <dbReference type="Proteomes" id="UP000237144"/>
    </source>
</evidence>
<feature type="compositionally biased region" description="Acidic residues" evidence="1">
    <location>
        <begin position="405"/>
        <end position="414"/>
    </location>
</feature>
<evidence type="ECO:0000256" key="1">
    <source>
        <dbReference type="SAM" id="MobiDB-lite"/>
    </source>
</evidence>
<feature type="compositionally biased region" description="Basic and acidic residues" evidence="1">
    <location>
        <begin position="134"/>
        <end position="153"/>
    </location>
</feature>
<feature type="compositionally biased region" description="Basic and acidic residues" evidence="1">
    <location>
        <begin position="105"/>
        <end position="118"/>
    </location>
</feature>
<feature type="region of interest" description="Disordered" evidence="1">
    <location>
        <begin position="980"/>
        <end position="1013"/>
    </location>
</feature>
<feature type="compositionally biased region" description="Low complexity" evidence="1">
    <location>
        <begin position="19"/>
        <end position="32"/>
    </location>
</feature>
<feature type="compositionally biased region" description="Low complexity" evidence="1">
    <location>
        <begin position="351"/>
        <end position="364"/>
    </location>
</feature>
<keyword evidence="3" id="KW-1185">Reference proteome</keyword>
<feature type="compositionally biased region" description="Basic and acidic residues" evidence="1">
    <location>
        <begin position="989"/>
        <end position="1013"/>
    </location>
</feature>
<feature type="region of interest" description="Disordered" evidence="1">
    <location>
        <begin position="782"/>
        <end position="918"/>
    </location>
</feature>
<evidence type="ECO:0000313" key="2">
    <source>
        <dbReference type="EMBL" id="POY74104.1"/>
    </source>
</evidence>
<feature type="compositionally biased region" description="Polar residues" evidence="1">
    <location>
        <begin position="417"/>
        <end position="431"/>
    </location>
</feature>
<dbReference type="OrthoDB" id="2526511at2759"/>
<feature type="compositionally biased region" description="Polar residues" evidence="1">
    <location>
        <begin position="582"/>
        <end position="603"/>
    </location>
</feature>
<sequence length="1013" mass="107565">MGSRDWATVGQSFATPPVASSSRSAAAASSHSRGGKARPARKSDSHSTQARLFALDKAPLVTPRPAASAPRPLQKQAKLDAFTTSEASHSGRKSKLKRRSTLGGPERERGNVLDRDSPPDASTSTRKHAAFEVYPDRSTPEGAEPRRRVKVEQSLEPDQPDARFRDIFRRAAKPGNAARSSSPSSAARSGTAPTSGIGRAILAKPTRRGPSIEFDRDLANDLSPSQEMLGEADRKKRRRIESSAASWGKLEMCDVDDHDGFGSPDKRRRSANRGSSVAGTARGTQRVPVLEPEGDVKPPVGRANSSARRAVAPSQARYPVPPSPRAPSPRKRSRITPPASPVCLCPPTPSPTSSGSSNESTSRTAAALQAHLVPSRVPAWNGGQPAISNAEPILLVPESDPPEPPLEDGEEEPEPSTVDSSAERQASTPVASTPRPLKELSLSRVSDAAAPVTVAGPQRARRGDDSGFSEGGAVLASDDATPKAPLKRNLSKIDLTTLPTSSPTVTGGRRPMREDDMLDVVEIKRDGHAGGELGRTASGVLMPPPPLPVSPKKRPGRLRRGAPSTRAAATAEAEAVKAESLAQRSSSKDTSPTETLLDETQPSKGEGTAQIGLDDSYPWLFADMPRPNAAKGYTPIRFGALDHLRLPTPHPKDSPRVGPAAAAQSSPIRAPAEAVEDLLEPETVLPASPPHEKALSLLDKSVSGWTDAVAPAWAGARPPSPNAPRQAHLDDFFSRIRNTQHDDDGGRPESLVVEDSQAPDVDLADLALQRAMLQTRARMEQFRASMPNGREALGSAGDGQLAAVERVADNARSSSEPHVTPTKSNERRASARTPQSTQSVEDSDPEDDALAIPSACNRTRGGSTSPTKDARRGRDGKGSSSPLGAPVRNRFPRYSPSKLKRAMDRYGSPPDGDRSPRLVDAARRGAAAVPLPVGGETQWESYWSYPSQPGSAAGGHDEAPEPSPTCLQAILDKLEATAPALPEGWTRNEAGELVRLDADKWDPERASLEESLR</sequence>
<organism evidence="2 3">
    <name type="scientific">Rhodotorula taiwanensis</name>
    <dbReference type="NCBI Taxonomy" id="741276"/>
    <lineage>
        <taxon>Eukaryota</taxon>
        <taxon>Fungi</taxon>
        <taxon>Dikarya</taxon>
        <taxon>Basidiomycota</taxon>
        <taxon>Pucciniomycotina</taxon>
        <taxon>Microbotryomycetes</taxon>
        <taxon>Sporidiobolales</taxon>
        <taxon>Sporidiobolaceae</taxon>
        <taxon>Rhodotorula</taxon>
    </lineage>
</organism>
<feature type="region of interest" description="Disordered" evidence="1">
    <location>
        <begin position="1"/>
        <end position="488"/>
    </location>
</feature>